<proteinExistence type="predicted"/>
<accession>A0A6J6NM48</accession>
<name>A0A6J6NM48_9ZZZZ</name>
<feature type="compositionally biased region" description="Low complexity" evidence="1">
    <location>
        <begin position="486"/>
        <end position="508"/>
    </location>
</feature>
<evidence type="ECO:0000313" key="2">
    <source>
        <dbReference type="EMBL" id="CAB4685898.1"/>
    </source>
</evidence>
<reference evidence="2" key="1">
    <citation type="submission" date="2020-05" db="EMBL/GenBank/DDBJ databases">
        <authorList>
            <person name="Chiriac C."/>
            <person name="Salcher M."/>
            <person name="Ghai R."/>
            <person name="Kavagutti S V."/>
        </authorList>
    </citation>
    <scope>NUCLEOTIDE SEQUENCE</scope>
</reference>
<evidence type="ECO:0000256" key="1">
    <source>
        <dbReference type="SAM" id="MobiDB-lite"/>
    </source>
</evidence>
<dbReference type="EMBL" id="CAEZXB010000039">
    <property type="protein sequence ID" value="CAB4685898.1"/>
    <property type="molecule type" value="Genomic_DNA"/>
</dbReference>
<organism evidence="2">
    <name type="scientific">freshwater metagenome</name>
    <dbReference type="NCBI Taxonomy" id="449393"/>
    <lineage>
        <taxon>unclassified sequences</taxon>
        <taxon>metagenomes</taxon>
        <taxon>ecological metagenomes</taxon>
    </lineage>
</organism>
<gene>
    <name evidence="2" type="ORF">UFOPK2342_01480</name>
</gene>
<feature type="region of interest" description="Disordered" evidence="1">
    <location>
        <begin position="486"/>
        <end position="513"/>
    </location>
</feature>
<feature type="region of interest" description="Disordered" evidence="1">
    <location>
        <begin position="71"/>
        <end position="115"/>
    </location>
</feature>
<dbReference type="AlphaFoldDB" id="A0A6J6NM48"/>
<protein>
    <submittedName>
        <fullName evidence="2">Unannotated protein</fullName>
    </submittedName>
</protein>
<sequence>MRKAVFVSLIVALWGSLCLSPVSAAVKPGAACTKLNQKINSGGYIYTCIKSGKKLVWAKGIVVKKVTIAPKETPAPTPTLTPTPTPTSTPTPTPTSTPLEPDGFPANTPAPGRTCPNVGGSATIYGAKLTCLKNESVSDGGKWALNPGEVISNPNGISSAKPLDISGTSSSSAVAKTNRDLQRPSIQTALTAIKDIQDILQNAAQTKQGFQVLTSPNVDAKLAQLARSTLPTATKFFSSVYDPIQPVSVIYSYWTDTAWAVAADKAAGDTPNGYQSLGDWMAAKPSSAYFSELGSGSHSGTTVNGFSPKIILVTSGPDAANRPGGTTTANHEYVHNVQQELAPTKFLSSPCWFVEGMAQYYGIALAYPDATNYLDNRELVLKDREFGTYPFDAQRTVAQWADSLVANEAPSCGAQGGYWIGPLAVEKLVSLKGTAGIIALTKEIERVGNFANAFKNIYGMELTTFYTLAAEHVEDTVGDLLGIPTKSTSTSSTSASASSGTSSGSGKADPVIVTPTAGTPNSAAIISAVKETIAQSKAVATSPLIHVLIEPGAMTADQEKWLTDSLQFISYVSPPSAGGDWNLVFPRTMEWFLKNWDMSKEQQRYKDMFANNTAEQLMGSVHSYGTNNGGWAASFFVSPTNNWFNPDWQMRFMAQLLKPTGFANNVAGQNYPEWFTRMFAYPIGAAYSQLTSNGNYATLRNDWLTLLKTLPKPIDLAAYVGAAAYTGPENNKMPGALADEILIAKVGIAKSTNFLVEIAASQKPWDQQLLTTFGISKADLYLQVAAIAK</sequence>
<feature type="compositionally biased region" description="Pro residues" evidence="1">
    <location>
        <begin position="73"/>
        <end position="95"/>
    </location>
</feature>